<protein>
    <recommendedName>
        <fullName evidence="3">FAD:protein FMN transferase</fullName>
        <ecNumber evidence="2">2.7.1.180</ecNumber>
    </recommendedName>
    <alternativeName>
        <fullName evidence="9">Flavin transferase</fullName>
    </alternativeName>
</protein>
<keyword evidence="8" id="KW-0460">Magnesium</keyword>
<reference evidence="11" key="1">
    <citation type="submission" date="2022-10" db="EMBL/GenBank/DDBJ databases">
        <title>Whole-Genome Sequencing of Brachybacterium huguangmaarense BRM-3, Isolated from Betula schmidtii.</title>
        <authorList>
            <person name="Haam D."/>
        </authorList>
    </citation>
    <scope>NUCLEOTIDE SEQUENCE</scope>
    <source>
        <strain evidence="11">BRM-3</strain>
    </source>
</reference>
<dbReference type="SUPFAM" id="SSF143631">
    <property type="entry name" value="ApbE-like"/>
    <property type="match status" value="1"/>
</dbReference>
<evidence type="ECO:0000256" key="9">
    <source>
        <dbReference type="ARBA" id="ARBA00031306"/>
    </source>
</evidence>
<name>A0ABY6FZ63_9MICO</name>
<evidence type="ECO:0000256" key="7">
    <source>
        <dbReference type="ARBA" id="ARBA00022827"/>
    </source>
</evidence>
<keyword evidence="12" id="KW-1185">Reference proteome</keyword>
<accession>A0ABY6FZ63</accession>
<evidence type="ECO:0000256" key="2">
    <source>
        <dbReference type="ARBA" id="ARBA00011955"/>
    </source>
</evidence>
<gene>
    <name evidence="11" type="ORF">BRM3_11530</name>
</gene>
<keyword evidence="4" id="KW-0285">Flavoprotein</keyword>
<evidence type="ECO:0000256" key="5">
    <source>
        <dbReference type="ARBA" id="ARBA00022679"/>
    </source>
</evidence>
<evidence type="ECO:0000313" key="12">
    <source>
        <dbReference type="Proteomes" id="UP001164305"/>
    </source>
</evidence>
<dbReference type="PANTHER" id="PTHR30040">
    <property type="entry name" value="THIAMINE BIOSYNTHESIS LIPOPROTEIN APBE"/>
    <property type="match status" value="1"/>
</dbReference>
<comment type="catalytic activity">
    <reaction evidence="10">
        <text>L-threonyl-[protein] + FAD = FMN-L-threonyl-[protein] + AMP + H(+)</text>
        <dbReference type="Rhea" id="RHEA:36847"/>
        <dbReference type="Rhea" id="RHEA-COMP:11060"/>
        <dbReference type="Rhea" id="RHEA-COMP:11061"/>
        <dbReference type="ChEBI" id="CHEBI:15378"/>
        <dbReference type="ChEBI" id="CHEBI:30013"/>
        <dbReference type="ChEBI" id="CHEBI:57692"/>
        <dbReference type="ChEBI" id="CHEBI:74257"/>
        <dbReference type="ChEBI" id="CHEBI:456215"/>
        <dbReference type="EC" id="2.7.1.180"/>
    </reaction>
</comment>
<evidence type="ECO:0000313" key="11">
    <source>
        <dbReference type="EMBL" id="UYG16237.1"/>
    </source>
</evidence>
<keyword evidence="5 11" id="KW-0808">Transferase</keyword>
<dbReference type="Pfam" id="PF02424">
    <property type="entry name" value="ApbE"/>
    <property type="match status" value="2"/>
</dbReference>
<keyword evidence="6" id="KW-0479">Metal-binding</keyword>
<evidence type="ECO:0000256" key="3">
    <source>
        <dbReference type="ARBA" id="ARBA00016337"/>
    </source>
</evidence>
<evidence type="ECO:0000256" key="6">
    <source>
        <dbReference type="ARBA" id="ARBA00022723"/>
    </source>
</evidence>
<dbReference type="EMBL" id="CP107020">
    <property type="protein sequence ID" value="UYG16237.1"/>
    <property type="molecule type" value="Genomic_DNA"/>
</dbReference>
<dbReference type="RefSeq" id="WP_263593450.1">
    <property type="nucleotide sequence ID" value="NZ_CP107020.1"/>
</dbReference>
<dbReference type="GO" id="GO:0016740">
    <property type="term" value="F:transferase activity"/>
    <property type="evidence" value="ECO:0007669"/>
    <property type="project" value="UniProtKB-KW"/>
</dbReference>
<keyword evidence="7" id="KW-0274">FAD</keyword>
<sequence length="239" mass="25294">MAAAIARMRDDERVFSTFRHDSDIFRLRDGTRTLQDVDPRILEVRERCLALREQTGGRFDAWWRGWFDPTGLVKGWATERAARAELEPLLDRPGIHAVGINAGGDLQVFTAPGADWVWRVGIADPLHHGTLLATVELVNGAVATSGTAERGAHLIDPAAGQPVASGIGATVVADALTDADAWATVAAIAGITDLSWVPAAPAGVRSGLVSDGTRTRRWAGGVEVTAASSPWLTTSPCSG</sequence>
<dbReference type="EC" id="2.7.1.180" evidence="2"/>
<dbReference type="InterPro" id="IPR024932">
    <property type="entry name" value="ApbE"/>
</dbReference>
<organism evidence="11 12">
    <name type="scientific">Brachybacterium huguangmaarense</name>
    <dbReference type="NCBI Taxonomy" id="1652028"/>
    <lineage>
        <taxon>Bacteria</taxon>
        <taxon>Bacillati</taxon>
        <taxon>Actinomycetota</taxon>
        <taxon>Actinomycetes</taxon>
        <taxon>Micrococcales</taxon>
        <taxon>Dermabacteraceae</taxon>
        <taxon>Brachybacterium</taxon>
    </lineage>
</organism>
<comment type="cofactor">
    <cofactor evidence="1">
        <name>Mg(2+)</name>
        <dbReference type="ChEBI" id="CHEBI:18420"/>
    </cofactor>
</comment>
<dbReference type="InterPro" id="IPR003374">
    <property type="entry name" value="ApbE-like_sf"/>
</dbReference>
<evidence type="ECO:0000256" key="1">
    <source>
        <dbReference type="ARBA" id="ARBA00001946"/>
    </source>
</evidence>
<dbReference type="Proteomes" id="UP001164305">
    <property type="component" value="Chromosome"/>
</dbReference>
<evidence type="ECO:0000256" key="8">
    <source>
        <dbReference type="ARBA" id="ARBA00022842"/>
    </source>
</evidence>
<proteinExistence type="predicted"/>
<dbReference type="Gene3D" id="3.10.520.10">
    <property type="entry name" value="ApbE-like domains"/>
    <property type="match status" value="2"/>
</dbReference>
<dbReference type="PANTHER" id="PTHR30040:SF2">
    <property type="entry name" value="FAD:PROTEIN FMN TRANSFERASE"/>
    <property type="match status" value="1"/>
</dbReference>
<evidence type="ECO:0000256" key="4">
    <source>
        <dbReference type="ARBA" id="ARBA00022630"/>
    </source>
</evidence>
<evidence type="ECO:0000256" key="10">
    <source>
        <dbReference type="ARBA" id="ARBA00048540"/>
    </source>
</evidence>